<sequence length="399" mass="44598">MRKFEYDSLIQSHLKPHAFGSWQEGLYRWDHNQVVPSHTTPPSSCRVVCRHQQQSSMIADDKCVSISYDGKLVEEARQEDTRRYWWGMSSREVPCSSRRMIDCASISTYAPFLLAQSRLYKQLPWRVWSKSVKLNLAEFCGDYHVNLWSNKQEGCYRLQSGPRGYLSGHGLSFCVKVASNVDVKLNALCLGSSSGGANIPQHVKIYAKLGVGLVPTGEEDGWTCVCSSDDCFLPPFDMPSPTTSPLASSDLEGNEAKKRAAASDSNEACEEHRTELLRLTFNRELVIARGSTLRLLLLSSSAHGIALRTHQQTSQVQVTDYDDTICLFAGRLANGHDPFTSTRKILGFEVKSSRRHENEVDRSMKVSRYDERKTRSIASAIGGQIVGFAGGVEYEVLSR</sequence>
<evidence type="ECO:0000313" key="2">
    <source>
        <dbReference type="EMBL" id="CAE2308445.1"/>
    </source>
</evidence>
<organism evidence="2">
    <name type="scientific">Guillardia theta</name>
    <name type="common">Cryptophyte</name>
    <name type="synonym">Cryptomonas phi</name>
    <dbReference type="NCBI Taxonomy" id="55529"/>
    <lineage>
        <taxon>Eukaryota</taxon>
        <taxon>Cryptophyceae</taxon>
        <taxon>Pyrenomonadales</taxon>
        <taxon>Geminigeraceae</taxon>
        <taxon>Guillardia</taxon>
    </lineage>
</organism>
<dbReference type="AlphaFoldDB" id="A0A7S4KXJ4"/>
<feature type="region of interest" description="Disordered" evidence="1">
    <location>
        <begin position="242"/>
        <end position="267"/>
    </location>
</feature>
<accession>A0A7S4KXJ4</accession>
<reference evidence="2" key="1">
    <citation type="submission" date="2021-01" db="EMBL/GenBank/DDBJ databases">
        <authorList>
            <person name="Corre E."/>
            <person name="Pelletier E."/>
            <person name="Niang G."/>
            <person name="Scheremetjew M."/>
            <person name="Finn R."/>
            <person name="Kale V."/>
            <person name="Holt S."/>
            <person name="Cochrane G."/>
            <person name="Meng A."/>
            <person name="Brown T."/>
            <person name="Cohen L."/>
        </authorList>
    </citation>
    <scope>NUCLEOTIDE SEQUENCE</scope>
    <source>
        <strain evidence="2">CCMP 2712</strain>
    </source>
</reference>
<protein>
    <submittedName>
        <fullName evidence="2">Uncharacterized protein</fullName>
    </submittedName>
</protein>
<name>A0A7S4KXJ4_GUITH</name>
<proteinExistence type="predicted"/>
<dbReference type="EMBL" id="HBKN01025623">
    <property type="protein sequence ID" value="CAE2308445.1"/>
    <property type="molecule type" value="Transcribed_RNA"/>
</dbReference>
<gene>
    <name evidence="2" type="ORF">GTHE00462_LOCUS19942</name>
</gene>
<evidence type="ECO:0000256" key="1">
    <source>
        <dbReference type="SAM" id="MobiDB-lite"/>
    </source>
</evidence>